<dbReference type="Gene3D" id="3.40.720.10">
    <property type="entry name" value="Alkaline Phosphatase, subunit A"/>
    <property type="match status" value="1"/>
</dbReference>
<feature type="signal peptide" evidence="1">
    <location>
        <begin position="1"/>
        <end position="20"/>
    </location>
</feature>
<organism evidence="2 3">
    <name type="scientific">Kribbella antibiotica</name>
    <dbReference type="NCBI Taxonomy" id="190195"/>
    <lineage>
        <taxon>Bacteria</taxon>
        <taxon>Bacillati</taxon>
        <taxon>Actinomycetota</taxon>
        <taxon>Actinomycetes</taxon>
        <taxon>Propionibacteriales</taxon>
        <taxon>Kribbellaceae</taxon>
        <taxon>Kribbella</taxon>
    </lineage>
</organism>
<dbReference type="PANTHER" id="PTHR10151">
    <property type="entry name" value="ECTONUCLEOTIDE PYROPHOSPHATASE/PHOSPHODIESTERASE"/>
    <property type="match status" value="1"/>
</dbReference>
<dbReference type="InterPro" id="IPR017850">
    <property type="entry name" value="Alkaline_phosphatase_core_sf"/>
</dbReference>
<reference evidence="2 3" key="1">
    <citation type="submission" date="2019-03" db="EMBL/GenBank/DDBJ databases">
        <title>Draft genome sequences of novel Actinobacteria.</title>
        <authorList>
            <person name="Sahin N."/>
            <person name="Ay H."/>
            <person name="Saygin H."/>
        </authorList>
    </citation>
    <scope>NUCLEOTIDE SEQUENCE [LARGE SCALE GENOMIC DNA]</scope>
    <source>
        <strain evidence="2 3">JCM 13523</strain>
    </source>
</reference>
<dbReference type="Pfam" id="PF01663">
    <property type="entry name" value="Phosphodiest"/>
    <property type="match status" value="1"/>
</dbReference>
<dbReference type="GO" id="GO:0016787">
    <property type="term" value="F:hydrolase activity"/>
    <property type="evidence" value="ECO:0007669"/>
    <property type="project" value="UniProtKB-ARBA"/>
</dbReference>
<dbReference type="Proteomes" id="UP000295124">
    <property type="component" value="Unassembled WGS sequence"/>
</dbReference>
<keyword evidence="1" id="KW-0732">Signal</keyword>
<evidence type="ECO:0000256" key="1">
    <source>
        <dbReference type="SAM" id="SignalP"/>
    </source>
</evidence>
<feature type="chain" id="PRO_5038668060" evidence="1">
    <location>
        <begin position="21"/>
        <end position="503"/>
    </location>
</feature>
<dbReference type="PANTHER" id="PTHR10151:SF120">
    <property type="entry name" value="BIS(5'-ADENOSYL)-TRIPHOSPHATASE"/>
    <property type="match status" value="1"/>
</dbReference>
<dbReference type="InterPro" id="IPR002591">
    <property type="entry name" value="Phosphodiest/P_Trfase"/>
</dbReference>
<name>A0A4R4ZI90_9ACTN</name>
<dbReference type="EMBL" id="SMKX01000083">
    <property type="protein sequence ID" value="TDD56342.1"/>
    <property type="molecule type" value="Genomic_DNA"/>
</dbReference>
<dbReference type="RefSeq" id="WP_132171554.1">
    <property type="nucleotide sequence ID" value="NZ_SMKX01000083.1"/>
</dbReference>
<dbReference type="OrthoDB" id="1956004at2"/>
<keyword evidence="3" id="KW-1185">Reference proteome</keyword>
<evidence type="ECO:0000313" key="3">
    <source>
        <dbReference type="Proteomes" id="UP000295124"/>
    </source>
</evidence>
<protein>
    <submittedName>
        <fullName evidence="2">Nucleotide pyrophosphatase</fullName>
    </submittedName>
</protein>
<evidence type="ECO:0000313" key="2">
    <source>
        <dbReference type="EMBL" id="TDD56342.1"/>
    </source>
</evidence>
<sequence>MNRPLAVTALAIVAASSLLATSAFGVADAPSARSQKVLVIGIDGAMLSKIQAFNTPAMKELIRTGSAAKTSLYAAPFAPTVSGPGWATNATGVWPDKHQVKSNNWGTGSKLTQYPDFLTRLERARPELSTYAIADWTPLTTNSAGQAIFSDEIQKKVTYDGDALGYTAADAKIATEAAAYLKDTGPDASFVYFGDVDIAGHSCGAAGACYRTATEQTDKHIATLLSAVRARPTYANEDWTILVTADHGHTESGGHGGSSVAERSSFIIRNGPGTTPGTPAVAPKNVDIAAIVLGRFGVSAPEIDGQANPAADPFDSLVGSLQSRVDETGVPADVKGWTHSTPAGWAIDNAGLGTGGVREWQGWSFTTDDFWTRAAPDQSREGNVRARGVFAVADSDEWSDKSRSGLFNSKLVSPSYDVTGATTAAISFSSHYLKSGNETATVLVSFDNAAAKPILTYTADAIAKQERLTVPVPAGARNLKVTWSLANGDNDWYWAIDNPQIGR</sequence>
<gene>
    <name evidence="2" type="ORF">E1263_25210</name>
</gene>
<comment type="caution">
    <text evidence="2">The sequence shown here is derived from an EMBL/GenBank/DDBJ whole genome shotgun (WGS) entry which is preliminary data.</text>
</comment>
<dbReference type="SUPFAM" id="SSF53649">
    <property type="entry name" value="Alkaline phosphatase-like"/>
    <property type="match status" value="1"/>
</dbReference>
<dbReference type="AlphaFoldDB" id="A0A4R4ZI90"/>
<accession>A0A4R4ZI90</accession>
<proteinExistence type="predicted"/>